<keyword evidence="2 4" id="KW-0863">Zinc-finger</keyword>
<evidence type="ECO:0000259" key="5">
    <source>
        <dbReference type="PROSITE" id="PS50089"/>
    </source>
</evidence>
<proteinExistence type="predicted"/>
<evidence type="ECO:0000256" key="2">
    <source>
        <dbReference type="ARBA" id="ARBA00022771"/>
    </source>
</evidence>
<evidence type="ECO:0000256" key="3">
    <source>
        <dbReference type="ARBA" id="ARBA00022833"/>
    </source>
</evidence>
<name>A0A834SL56_9FABA</name>
<dbReference type="PROSITE" id="PS50089">
    <property type="entry name" value="ZF_RING_2"/>
    <property type="match status" value="1"/>
</dbReference>
<dbReference type="GO" id="GO:0008270">
    <property type="term" value="F:zinc ion binding"/>
    <property type="evidence" value="ECO:0007669"/>
    <property type="project" value="UniProtKB-KW"/>
</dbReference>
<evidence type="ECO:0000256" key="4">
    <source>
        <dbReference type="PROSITE-ProRule" id="PRU00175"/>
    </source>
</evidence>
<sequence>MERSACTWLYELGAFYLNFNGSDVGEVNGVYDHFSCNLNMTEATMTLIFPDSIKLEYDLTCAICLDTVFNPYALSCGHIFCKSCACSAAFVMIFQGLKAASPLLEYILTLKQSKEYWDLQSTYAVGLLLLVVHNLQGILHAVALAAPISQSYSIH</sequence>
<accession>A0A834SL56</accession>
<dbReference type="Pfam" id="PF13445">
    <property type="entry name" value="zf-RING_UBOX"/>
    <property type="match status" value="1"/>
</dbReference>
<comment type="caution">
    <text evidence="6">The sequence shown here is derived from an EMBL/GenBank/DDBJ whole genome shotgun (WGS) entry which is preliminary data.</text>
</comment>
<keyword evidence="7" id="KW-1185">Reference proteome</keyword>
<gene>
    <name evidence="6" type="ORF">G2W53_037883</name>
</gene>
<dbReference type="EMBL" id="JAAIUW010000012">
    <property type="protein sequence ID" value="KAF7805722.1"/>
    <property type="molecule type" value="Genomic_DNA"/>
</dbReference>
<protein>
    <submittedName>
        <fullName evidence="6">Putative E3 ubiquitin-protein ligase BAH1-like</fullName>
    </submittedName>
</protein>
<dbReference type="PANTHER" id="PTHR46764:SF2">
    <property type="entry name" value="E3 UBIQUITIN-PROTEIN LIGASE BAH1-LIKE-RELATED"/>
    <property type="match status" value="1"/>
</dbReference>
<feature type="domain" description="RING-type" evidence="5">
    <location>
        <begin position="61"/>
        <end position="84"/>
    </location>
</feature>
<dbReference type="InterPro" id="IPR001841">
    <property type="entry name" value="Znf_RING"/>
</dbReference>
<evidence type="ECO:0000313" key="7">
    <source>
        <dbReference type="Proteomes" id="UP000634136"/>
    </source>
</evidence>
<dbReference type="OrthoDB" id="6105938at2759"/>
<dbReference type="InterPro" id="IPR013083">
    <property type="entry name" value="Znf_RING/FYVE/PHD"/>
</dbReference>
<keyword evidence="1" id="KW-0479">Metal-binding</keyword>
<dbReference type="SUPFAM" id="SSF57850">
    <property type="entry name" value="RING/U-box"/>
    <property type="match status" value="1"/>
</dbReference>
<dbReference type="InterPro" id="IPR033326">
    <property type="entry name" value="BAH1"/>
</dbReference>
<evidence type="ECO:0000313" key="6">
    <source>
        <dbReference type="EMBL" id="KAF7805722.1"/>
    </source>
</evidence>
<dbReference type="Gene3D" id="3.30.40.10">
    <property type="entry name" value="Zinc/RING finger domain, C3HC4 (zinc finger)"/>
    <property type="match status" value="1"/>
</dbReference>
<organism evidence="6 7">
    <name type="scientific">Senna tora</name>
    <dbReference type="NCBI Taxonomy" id="362788"/>
    <lineage>
        <taxon>Eukaryota</taxon>
        <taxon>Viridiplantae</taxon>
        <taxon>Streptophyta</taxon>
        <taxon>Embryophyta</taxon>
        <taxon>Tracheophyta</taxon>
        <taxon>Spermatophyta</taxon>
        <taxon>Magnoliopsida</taxon>
        <taxon>eudicotyledons</taxon>
        <taxon>Gunneridae</taxon>
        <taxon>Pentapetalae</taxon>
        <taxon>rosids</taxon>
        <taxon>fabids</taxon>
        <taxon>Fabales</taxon>
        <taxon>Fabaceae</taxon>
        <taxon>Caesalpinioideae</taxon>
        <taxon>Cassia clade</taxon>
        <taxon>Senna</taxon>
    </lineage>
</organism>
<dbReference type="InterPro" id="IPR027370">
    <property type="entry name" value="Znf-RING_euk"/>
</dbReference>
<dbReference type="AlphaFoldDB" id="A0A834SL56"/>
<dbReference type="Proteomes" id="UP000634136">
    <property type="component" value="Unassembled WGS sequence"/>
</dbReference>
<dbReference type="PANTHER" id="PTHR46764">
    <property type="entry name" value="E3 UBIQUITIN-PROTEIN LIGASE BAH1"/>
    <property type="match status" value="1"/>
</dbReference>
<evidence type="ECO:0000256" key="1">
    <source>
        <dbReference type="ARBA" id="ARBA00022723"/>
    </source>
</evidence>
<reference evidence="6" key="1">
    <citation type="submission" date="2020-09" db="EMBL/GenBank/DDBJ databases">
        <title>Genome-Enabled Discovery of Anthraquinone Biosynthesis in Senna tora.</title>
        <authorList>
            <person name="Kang S.-H."/>
            <person name="Pandey R.P."/>
            <person name="Lee C.-M."/>
            <person name="Sim J.-S."/>
            <person name="Jeong J.-T."/>
            <person name="Choi B.-S."/>
            <person name="Jung M."/>
            <person name="Ginzburg D."/>
            <person name="Zhao K."/>
            <person name="Won S.Y."/>
            <person name="Oh T.-J."/>
            <person name="Yu Y."/>
            <person name="Kim N.-H."/>
            <person name="Lee O.R."/>
            <person name="Lee T.-H."/>
            <person name="Bashyal P."/>
            <person name="Kim T.-S."/>
            <person name="Lee W.-H."/>
            <person name="Kawkins C."/>
            <person name="Kim C.-K."/>
            <person name="Kim J.S."/>
            <person name="Ahn B.O."/>
            <person name="Rhee S.Y."/>
            <person name="Sohng J.K."/>
        </authorList>
    </citation>
    <scope>NUCLEOTIDE SEQUENCE</scope>
    <source>
        <tissue evidence="6">Leaf</tissue>
    </source>
</reference>
<keyword evidence="3" id="KW-0862">Zinc</keyword>